<dbReference type="EMBL" id="JASSZA010000002">
    <property type="protein sequence ID" value="KAK2118132.1"/>
    <property type="molecule type" value="Genomic_DNA"/>
</dbReference>
<name>A0ABQ9WCM4_SAGOE</name>
<proteinExistence type="predicted"/>
<comment type="caution">
    <text evidence="1">The sequence shown here is derived from an EMBL/GenBank/DDBJ whole genome shotgun (WGS) entry which is preliminary data.</text>
</comment>
<accession>A0ABQ9WCM4</accession>
<gene>
    <name evidence="1" type="ORF">P7K49_005019</name>
</gene>
<reference evidence="1 2" key="1">
    <citation type="submission" date="2023-05" db="EMBL/GenBank/DDBJ databases">
        <title>B98-5 Cell Line De Novo Hybrid Assembly: An Optical Mapping Approach.</title>
        <authorList>
            <person name="Kananen K."/>
            <person name="Auerbach J.A."/>
            <person name="Kautto E."/>
            <person name="Blachly J.S."/>
        </authorList>
    </citation>
    <scope>NUCLEOTIDE SEQUENCE [LARGE SCALE GENOMIC DNA]</scope>
    <source>
        <strain evidence="1">B95-8</strain>
        <tissue evidence="1">Cell line</tissue>
    </source>
</reference>
<evidence type="ECO:0000313" key="1">
    <source>
        <dbReference type="EMBL" id="KAK2118132.1"/>
    </source>
</evidence>
<organism evidence="1 2">
    <name type="scientific">Saguinus oedipus</name>
    <name type="common">Cotton-top tamarin</name>
    <name type="synonym">Oedipomidas oedipus</name>
    <dbReference type="NCBI Taxonomy" id="9490"/>
    <lineage>
        <taxon>Eukaryota</taxon>
        <taxon>Metazoa</taxon>
        <taxon>Chordata</taxon>
        <taxon>Craniata</taxon>
        <taxon>Vertebrata</taxon>
        <taxon>Euteleostomi</taxon>
        <taxon>Mammalia</taxon>
        <taxon>Eutheria</taxon>
        <taxon>Euarchontoglires</taxon>
        <taxon>Primates</taxon>
        <taxon>Haplorrhini</taxon>
        <taxon>Platyrrhini</taxon>
        <taxon>Cebidae</taxon>
        <taxon>Callitrichinae</taxon>
        <taxon>Saguinus</taxon>
    </lineage>
</organism>
<evidence type="ECO:0000313" key="2">
    <source>
        <dbReference type="Proteomes" id="UP001266305"/>
    </source>
</evidence>
<feature type="non-terminal residue" evidence="1">
    <location>
        <position position="1"/>
    </location>
</feature>
<keyword evidence="2" id="KW-1185">Reference proteome</keyword>
<feature type="non-terminal residue" evidence="1">
    <location>
        <position position="56"/>
    </location>
</feature>
<dbReference type="Proteomes" id="UP001266305">
    <property type="component" value="Unassembled WGS sequence"/>
</dbReference>
<protein>
    <submittedName>
        <fullName evidence="1">Uncharacterized protein</fullName>
    </submittedName>
</protein>
<sequence>MALLANGYHGGCPQKACGLQEKDFGNLDFTDPEKEKNISREARPTRDCCIGHKHDT</sequence>